<dbReference type="PROSITE" id="PS50240">
    <property type="entry name" value="TRYPSIN_DOM"/>
    <property type="match status" value="1"/>
</dbReference>
<dbReference type="SUPFAM" id="SSF56487">
    <property type="entry name" value="SRCR-like"/>
    <property type="match status" value="1"/>
</dbReference>
<dbReference type="PROSITE" id="PS50287">
    <property type="entry name" value="SRCR_2"/>
    <property type="match status" value="1"/>
</dbReference>
<dbReference type="InterPro" id="IPR001314">
    <property type="entry name" value="Peptidase_S1A"/>
</dbReference>
<dbReference type="GO" id="GO:0004252">
    <property type="term" value="F:serine-type endopeptidase activity"/>
    <property type="evidence" value="ECO:0007669"/>
    <property type="project" value="InterPro"/>
</dbReference>
<keyword evidence="4" id="KW-1015">Disulfide bond</keyword>
<keyword evidence="1" id="KW-0645">Protease</keyword>
<keyword evidence="5" id="KW-0325">Glycoprotein</keyword>
<evidence type="ECO:0000256" key="2">
    <source>
        <dbReference type="ARBA" id="ARBA00022801"/>
    </source>
</evidence>
<gene>
    <name evidence="9" type="ORF">DR999_PMT15782</name>
</gene>
<comment type="caution">
    <text evidence="6">Lacks conserved residue(s) required for the propagation of feature annotation.</text>
</comment>
<evidence type="ECO:0000259" key="8">
    <source>
        <dbReference type="PROSITE" id="PS50287"/>
    </source>
</evidence>
<keyword evidence="9" id="KW-0808">Transferase</keyword>
<comment type="caution">
    <text evidence="9">The sequence shown here is derived from an EMBL/GenBank/DDBJ whole genome shotgun (WGS) entry which is preliminary data.</text>
</comment>
<dbReference type="SMART" id="SM00020">
    <property type="entry name" value="Tryp_SPc"/>
    <property type="match status" value="1"/>
</dbReference>
<dbReference type="OrthoDB" id="5979691at2759"/>
<dbReference type="SMART" id="SM00202">
    <property type="entry name" value="SR"/>
    <property type="match status" value="1"/>
</dbReference>
<dbReference type="PANTHER" id="PTHR24252">
    <property type="entry name" value="ACROSIN-RELATED"/>
    <property type="match status" value="1"/>
</dbReference>
<keyword evidence="3" id="KW-0720">Serine protease</keyword>
<dbReference type="FunFam" id="2.40.10.10:FF:000003">
    <property type="entry name" value="Transmembrane serine protease 3"/>
    <property type="match status" value="1"/>
</dbReference>
<keyword evidence="10" id="KW-1185">Reference proteome</keyword>
<evidence type="ECO:0000256" key="1">
    <source>
        <dbReference type="ARBA" id="ARBA00022670"/>
    </source>
</evidence>
<dbReference type="STRING" id="55544.A0A4D9DVI5"/>
<evidence type="ECO:0000256" key="6">
    <source>
        <dbReference type="PROSITE-ProRule" id="PRU00196"/>
    </source>
</evidence>
<dbReference type="PROSITE" id="PS00134">
    <property type="entry name" value="TRYPSIN_HIS"/>
    <property type="match status" value="1"/>
</dbReference>
<keyword evidence="2" id="KW-0378">Hydrolase</keyword>
<dbReference type="PROSITE" id="PS00420">
    <property type="entry name" value="SRCR_1"/>
    <property type="match status" value="1"/>
</dbReference>
<keyword evidence="9" id="KW-0328">Glycosyltransferase</keyword>
<dbReference type="GO" id="GO:0016020">
    <property type="term" value="C:membrane"/>
    <property type="evidence" value="ECO:0007669"/>
    <property type="project" value="InterPro"/>
</dbReference>
<dbReference type="Pfam" id="PF15494">
    <property type="entry name" value="SRCR_2"/>
    <property type="match status" value="1"/>
</dbReference>
<evidence type="ECO:0000313" key="9">
    <source>
        <dbReference type="EMBL" id="TFK01946.1"/>
    </source>
</evidence>
<evidence type="ECO:0000256" key="5">
    <source>
        <dbReference type="ARBA" id="ARBA00023180"/>
    </source>
</evidence>
<dbReference type="InterPro" id="IPR043504">
    <property type="entry name" value="Peptidase_S1_PA_chymotrypsin"/>
</dbReference>
<dbReference type="AlphaFoldDB" id="A0A4D9DVI5"/>
<evidence type="ECO:0000256" key="4">
    <source>
        <dbReference type="ARBA" id="ARBA00023157"/>
    </source>
</evidence>
<dbReference type="SUPFAM" id="SSF50494">
    <property type="entry name" value="Trypsin-like serine proteases"/>
    <property type="match status" value="1"/>
</dbReference>
<dbReference type="GO" id="GO:0016757">
    <property type="term" value="F:glycosyltransferase activity"/>
    <property type="evidence" value="ECO:0007669"/>
    <property type="project" value="UniProtKB-KW"/>
</dbReference>
<proteinExistence type="predicted"/>
<evidence type="ECO:0000256" key="3">
    <source>
        <dbReference type="ARBA" id="ARBA00022825"/>
    </source>
</evidence>
<organism evidence="9 10">
    <name type="scientific">Platysternon megacephalum</name>
    <name type="common">big-headed turtle</name>
    <dbReference type="NCBI Taxonomy" id="55544"/>
    <lineage>
        <taxon>Eukaryota</taxon>
        <taxon>Metazoa</taxon>
        <taxon>Chordata</taxon>
        <taxon>Craniata</taxon>
        <taxon>Vertebrata</taxon>
        <taxon>Euteleostomi</taxon>
        <taxon>Archelosauria</taxon>
        <taxon>Testudinata</taxon>
        <taxon>Testudines</taxon>
        <taxon>Cryptodira</taxon>
        <taxon>Durocryptodira</taxon>
        <taxon>Testudinoidea</taxon>
        <taxon>Platysternidae</taxon>
        <taxon>Platysternon</taxon>
    </lineage>
</organism>
<feature type="domain" description="SRCR" evidence="8">
    <location>
        <begin position="21"/>
        <end position="121"/>
    </location>
</feature>
<dbReference type="InterPro" id="IPR001254">
    <property type="entry name" value="Trypsin_dom"/>
</dbReference>
<dbReference type="PRINTS" id="PR00722">
    <property type="entry name" value="CHYMOTRYPSIN"/>
</dbReference>
<reference evidence="9 10" key="2">
    <citation type="submission" date="2019-04" db="EMBL/GenBank/DDBJ databases">
        <title>The genome sequence of big-headed turtle.</title>
        <authorList>
            <person name="Gong S."/>
        </authorList>
    </citation>
    <scope>NUCLEOTIDE SEQUENCE [LARGE SCALE GENOMIC DNA]</scope>
    <source>
        <strain evidence="9">DO16091913</strain>
        <tissue evidence="9">Muscle</tissue>
    </source>
</reference>
<dbReference type="InterPro" id="IPR036772">
    <property type="entry name" value="SRCR-like_dom_sf"/>
</dbReference>
<dbReference type="InterPro" id="IPR009003">
    <property type="entry name" value="Peptidase_S1_PA"/>
</dbReference>
<dbReference type="Proteomes" id="UP000297703">
    <property type="component" value="Unassembled WGS sequence"/>
</dbReference>
<sequence>MESIPICTDAGEDEPVITTAPRRVSFRINTGNFLLEVQVEGRPGWLLACHERWNLSLGTLICRQLGYLQLAHHKGVNLTDVKVNDTQEFVQIVPNQKSSIEDMWQVRSSCASGRIVALKCSECGLRSRAARIVGGSDAPLGRWPWQVSLYLNSRHVCGGSVVAHDWIVTAAHCVHNYRRPQVSSWLVFAGIIAHVSVPQQAGAAVEKIIYHPSYDDRSHDYDIALMKLTAPLNFSDAVRAVCLPLYQQDFPHGTHCWISGWGYTRPEHVHVAEMLKEAIVPLISTKKCNSSCMYSGELTPRMLCTGYLDGKVDACQHFGPDSQRYFAA</sequence>
<dbReference type="EMBL" id="QXTE01000204">
    <property type="protein sequence ID" value="TFK01946.1"/>
    <property type="molecule type" value="Genomic_DNA"/>
</dbReference>
<reference evidence="9 10" key="1">
    <citation type="submission" date="2019-04" db="EMBL/GenBank/DDBJ databases">
        <title>Draft genome of the big-headed turtle Platysternon megacephalum.</title>
        <authorList>
            <person name="Gong S."/>
        </authorList>
    </citation>
    <scope>NUCLEOTIDE SEQUENCE [LARGE SCALE GENOMIC DNA]</scope>
    <source>
        <strain evidence="9">DO16091913</strain>
        <tissue evidence="9">Muscle</tissue>
    </source>
</reference>
<dbReference type="InterPro" id="IPR001190">
    <property type="entry name" value="SRCR"/>
</dbReference>
<protein>
    <submittedName>
        <fullName evidence="9">Beta-1,4-galactosyltransferase 7</fullName>
    </submittedName>
</protein>
<name>A0A4D9DVI5_9SAUR</name>
<dbReference type="PANTHER" id="PTHR24252:SF27">
    <property type="entry name" value="TRANSMEMBRANE PROTEASE SERINE 3-LIKE"/>
    <property type="match status" value="1"/>
</dbReference>
<dbReference type="CDD" id="cd00190">
    <property type="entry name" value="Tryp_SPc"/>
    <property type="match status" value="1"/>
</dbReference>
<dbReference type="InterPro" id="IPR018114">
    <property type="entry name" value="TRYPSIN_HIS"/>
</dbReference>
<accession>A0A4D9DVI5</accession>
<evidence type="ECO:0000259" key="7">
    <source>
        <dbReference type="PROSITE" id="PS50240"/>
    </source>
</evidence>
<feature type="domain" description="Peptidase S1" evidence="7">
    <location>
        <begin position="132"/>
        <end position="316"/>
    </location>
</feature>
<dbReference type="Pfam" id="PF00089">
    <property type="entry name" value="Trypsin"/>
    <property type="match status" value="1"/>
</dbReference>
<dbReference type="Gene3D" id="2.40.10.10">
    <property type="entry name" value="Trypsin-like serine proteases"/>
    <property type="match status" value="1"/>
</dbReference>
<dbReference type="GO" id="GO:0006508">
    <property type="term" value="P:proteolysis"/>
    <property type="evidence" value="ECO:0007669"/>
    <property type="project" value="UniProtKB-KW"/>
</dbReference>
<evidence type="ECO:0000313" key="10">
    <source>
        <dbReference type="Proteomes" id="UP000297703"/>
    </source>
</evidence>
<dbReference type="Gene3D" id="3.10.250.10">
    <property type="entry name" value="SRCR-like domain"/>
    <property type="match status" value="1"/>
</dbReference>